<keyword evidence="1" id="KW-0812">Transmembrane</keyword>
<evidence type="ECO:0008006" key="4">
    <source>
        <dbReference type="Google" id="ProtNLM"/>
    </source>
</evidence>
<keyword evidence="1" id="KW-0472">Membrane</keyword>
<feature type="transmembrane region" description="Helical" evidence="1">
    <location>
        <begin position="20"/>
        <end position="44"/>
    </location>
</feature>
<evidence type="ECO:0000256" key="1">
    <source>
        <dbReference type="SAM" id="Phobius"/>
    </source>
</evidence>
<keyword evidence="1" id="KW-1133">Transmembrane helix</keyword>
<feature type="transmembrane region" description="Helical" evidence="1">
    <location>
        <begin position="120"/>
        <end position="142"/>
    </location>
</feature>
<feature type="transmembrane region" description="Helical" evidence="1">
    <location>
        <begin position="56"/>
        <end position="80"/>
    </location>
</feature>
<protein>
    <recommendedName>
        <fullName evidence="4">ABC transporter permease</fullName>
    </recommendedName>
</protein>
<organism evidence="2 3">
    <name type="scientific">Candidatus Lokiarchaeum ossiferum</name>
    <dbReference type="NCBI Taxonomy" id="2951803"/>
    <lineage>
        <taxon>Archaea</taxon>
        <taxon>Promethearchaeati</taxon>
        <taxon>Promethearchaeota</taxon>
        <taxon>Promethearchaeia</taxon>
        <taxon>Promethearchaeales</taxon>
        <taxon>Promethearchaeaceae</taxon>
        <taxon>Candidatus Lokiarchaeum</taxon>
    </lineage>
</organism>
<dbReference type="Proteomes" id="UP001208689">
    <property type="component" value="Chromosome"/>
</dbReference>
<evidence type="ECO:0000313" key="3">
    <source>
        <dbReference type="Proteomes" id="UP001208689"/>
    </source>
</evidence>
<sequence length="148" mass="16118">MVNLSEILFWGNILSDLLNYIIGFLVSLIFGILSVGIGISIVSIAKNADVANGISLLYGMPVIFASGALVPFESSIVYFMSPYWAKQIYLQFTVMGHGLSDYLYSSSLIGYTAAETNIPILAGILILFAMTAFFIALGIKLFQKKTQL</sequence>
<evidence type="ECO:0000313" key="2">
    <source>
        <dbReference type="EMBL" id="UYP48703.1"/>
    </source>
</evidence>
<keyword evidence="3" id="KW-1185">Reference proteome</keyword>
<dbReference type="EMBL" id="CP104013">
    <property type="protein sequence ID" value="UYP48703.1"/>
    <property type="molecule type" value="Genomic_DNA"/>
</dbReference>
<gene>
    <name evidence="2" type="ORF">NEF87_004988</name>
</gene>
<name>A0ABY6HYT5_9ARCH</name>
<proteinExistence type="predicted"/>
<accession>A0ABY6HYT5</accession>
<reference evidence="2" key="1">
    <citation type="submission" date="2022-09" db="EMBL/GenBank/DDBJ databases">
        <title>Actin cytoskeleton and complex cell architecture in an #Asgard archaeon.</title>
        <authorList>
            <person name="Ponce Toledo R.I."/>
            <person name="Schleper C."/>
            <person name="Rodrigues Oliveira T."/>
            <person name="Wollweber F."/>
            <person name="Xu J."/>
            <person name="Rittmann S."/>
            <person name="Klingl A."/>
            <person name="Pilhofer M."/>
        </authorList>
    </citation>
    <scope>NUCLEOTIDE SEQUENCE</scope>
    <source>
        <strain evidence="2">B-35</strain>
    </source>
</reference>